<name>A0A9P1IIK2_9PELO</name>
<dbReference type="OrthoDB" id="426718at2759"/>
<feature type="signal peptide" evidence="1">
    <location>
        <begin position="1"/>
        <end position="18"/>
    </location>
</feature>
<dbReference type="Proteomes" id="UP001152747">
    <property type="component" value="Unassembled WGS sequence"/>
</dbReference>
<feature type="chain" id="PRO_5040109647" description="Fungal lipase-type domain-containing protein" evidence="1">
    <location>
        <begin position="19"/>
        <end position="344"/>
    </location>
</feature>
<dbReference type="GO" id="GO:0006629">
    <property type="term" value="P:lipid metabolic process"/>
    <property type="evidence" value="ECO:0007669"/>
    <property type="project" value="InterPro"/>
</dbReference>
<accession>A0A9P1IIK2</accession>
<protein>
    <recommendedName>
        <fullName evidence="2">Fungal lipase-type domain-containing protein</fullName>
    </recommendedName>
</protein>
<dbReference type="InterPro" id="IPR002921">
    <property type="entry name" value="Fungal_lipase-type"/>
</dbReference>
<dbReference type="PANTHER" id="PTHR45908">
    <property type="entry name" value="PROTEIN CBG11750-RELATED"/>
    <property type="match status" value="1"/>
</dbReference>
<keyword evidence="4" id="KW-1185">Reference proteome</keyword>
<reference evidence="3" key="1">
    <citation type="submission" date="2022-11" db="EMBL/GenBank/DDBJ databases">
        <authorList>
            <person name="Kikuchi T."/>
        </authorList>
    </citation>
    <scope>NUCLEOTIDE SEQUENCE</scope>
    <source>
        <strain evidence="3">PS1010</strain>
    </source>
</reference>
<comment type="caution">
    <text evidence="3">The sequence shown here is derived from an EMBL/GenBank/DDBJ whole genome shotgun (WGS) entry which is preliminary data.</text>
</comment>
<dbReference type="AlphaFoldDB" id="A0A9P1IIK2"/>
<evidence type="ECO:0000313" key="3">
    <source>
        <dbReference type="EMBL" id="CAI5446114.1"/>
    </source>
</evidence>
<dbReference type="Pfam" id="PF01764">
    <property type="entry name" value="Lipase_3"/>
    <property type="match status" value="1"/>
</dbReference>
<evidence type="ECO:0000259" key="2">
    <source>
        <dbReference type="Pfam" id="PF01764"/>
    </source>
</evidence>
<feature type="domain" description="Fungal lipase-type" evidence="2">
    <location>
        <begin position="131"/>
        <end position="266"/>
    </location>
</feature>
<dbReference type="SUPFAM" id="SSF53474">
    <property type="entry name" value="alpha/beta-Hydrolases"/>
    <property type="match status" value="1"/>
</dbReference>
<evidence type="ECO:0000313" key="4">
    <source>
        <dbReference type="Proteomes" id="UP001152747"/>
    </source>
</evidence>
<dbReference type="EMBL" id="CANHGI010000003">
    <property type="protein sequence ID" value="CAI5446114.1"/>
    <property type="molecule type" value="Genomic_DNA"/>
</dbReference>
<keyword evidence="1" id="KW-0732">Signal</keyword>
<evidence type="ECO:0000256" key="1">
    <source>
        <dbReference type="SAM" id="SignalP"/>
    </source>
</evidence>
<sequence length="344" mass="39092">MFLKILLFLSIFPNIVSSVTCEFCVQSGNTFCTDTYSCIPPEVSCQAPINVDFVCPKAPRVQYNDTFARTRMMVIASAAKSLSENTQDCFSNHFPTTTVYKTREVNCSNTYPNVTCLAYTAYDDTEQVIILGFRGSQGKNQDLTLSENCVANGSIPFFTNGRVVQAFYDSFMFLWDGGIRQDLRRLAYLYPNYKLWIGGHSLGGAMATIASGYIVKTGIFRGEDITLVVLGDMPVTDVVFSKWHWEQIPYSFHVIHRNDNIPRVDPFDPLNNVTMYHSRTEVWYNNYMREGDNYEVCLEAGASFCIRSPQANLTWDDHNYYFDIHLPNWGKAGCPKNLTGFNQE</sequence>
<proteinExistence type="predicted"/>
<dbReference type="CDD" id="cd00519">
    <property type="entry name" value="Lipase_3"/>
    <property type="match status" value="1"/>
</dbReference>
<organism evidence="3 4">
    <name type="scientific">Caenorhabditis angaria</name>
    <dbReference type="NCBI Taxonomy" id="860376"/>
    <lineage>
        <taxon>Eukaryota</taxon>
        <taxon>Metazoa</taxon>
        <taxon>Ecdysozoa</taxon>
        <taxon>Nematoda</taxon>
        <taxon>Chromadorea</taxon>
        <taxon>Rhabditida</taxon>
        <taxon>Rhabditina</taxon>
        <taxon>Rhabditomorpha</taxon>
        <taxon>Rhabditoidea</taxon>
        <taxon>Rhabditidae</taxon>
        <taxon>Peloderinae</taxon>
        <taxon>Caenorhabditis</taxon>
    </lineage>
</organism>
<dbReference type="Gene3D" id="3.40.50.1820">
    <property type="entry name" value="alpha/beta hydrolase"/>
    <property type="match status" value="1"/>
</dbReference>
<dbReference type="InterPro" id="IPR029058">
    <property type="entry name" value="AB_hydrolase_fold"/>
</dbReference>
<gene>
    <name evidence="3" type="ORF">CAMP_LOCUS8751</name>
</gene>
<dbReference type="PANTHER" id="PTHR45908:SF2">
    <property type="entry name" value="FUNGAL LIPASE-LIKE DOMAIN-CONTAINING PROTEIN"/>
    <property type="match status" value="1"/>
</dbReference>